<accession>A0A9P3PKM4</accession>
<reference evidence="2" key="1">
    <citation type="submission" date="2022-07" db="EMBL/GenBank/DDBJ databases">
        <title>The genome of Lyophyllum shimeji provides insight into the initial evolution of ectomycorrhizal fungal genome.</title>
        <authorList>
            <person name="Kobayashi Y."/>
            <person name="Shibata T."/>
            <person name="Hirakawa H."/>
            <person name="Shigenobu S."/>
            <person name="Nishiyama T."/>
            <person name="Yamada A."/>
            <person name="Hasebe M."/>
            <person name="Kawaguchi M."/>
        </authorList>
    </citation>
    <scope>NUCLEOTIDE SEQUENCE</scope>
    <source>
        <strain evidence="2">AT787</strain>
    </source>
</reference>
<dbReference type="EMBL" id="BRPK01000004">
    <property type="protein sequence ID" value="GLB38025.1"/>
    <property type="molecule type" value="Genomic_DNA"/>
</dbReference>
<gene>
    <name evidence="2" type="ORF">LshimejAT787_0410760</name>
</gene>
<dbReference type="Proteomes" id="UP001063166">
    <property type="component" value="Unassembled WGS sequence"/>
</dbReference>
<comment type="caution">
    <text evidence="2">The sequence shown here is derived from an EMBL/GenBank/DDBJ whole genome shotgun (WGS) entry which is preliminary data.</text>
</comment>
<dbReference type="AlphaFoldDB" id="A0A9P3PKM4"/>
<evidence type="ECO:0000313" key="3">
    <source>
        <dbReference type="Proteomes" id="UP001063166"/>
    </source>
</evidence>
<evidence type="ECO:0000313" key="2">
    <source>
        <dbReference type="EMBL" id="GLB38025.1"/>
    </source>
</evidence>
<feature type="region of interest" description="Disordered" evidence="1">
    <location>
        <begin position="148"/>
        <end position="171"/>
    </location>
</feature>
<feature type="compositionally biased region" description="Basic and acidic residues" evidence="1">
    <location>
        <begin position="148"/>
        <end position="168"/>
    </location>
</feature>
<proteinExistence type="predicted"/>
<protein>
    <submittedName>
        <fullName evidence="2">Uncharacterized protein</fullName>
    </submittedName>
</protein>
<keyword evidence="3" id="KW-1185">Reference proteome</keyword>
<evidence type="ECO:0000256" key="1">
    <source>
        <dbReference type="SAM" id="MobiDB-lite"/>
    </source>
</evidence>
<sequence length="237" mass="26652">MSLATRLGLARIRDDGRRVHRGTNMQRSAKDPMVPSIVHAYLSAPGTPTLGARMAFGRLPASVQKAYSVLEEEAEKQRDVSPVRRAAASHSTAVHRAFSISLAHLRGSLLLRRQRREGQGRAVRRADHELVSTGRNILDEHKHDLEVDSRCSHAGRPKEAHERSELEPPRTLTLPLTRRIAPTTVTPLSHRGRGWPIADDSPRYESDAGHTFAKHERDPHWRFGWHSAQPWNCAKLI</sequence>
<organism evidence="2 3">
    <name type="scientific">Lyophyllum shimeji</name>
    <name type="common">Hon-shimeji</name>
    <name type="synonym">Tricholoma shimeji</name>
    <dbReference type="NCBI Taxonomy" id="47721"/>
    <lineage>
        <taxon>Eukaryota</taxon>
        <taxon>Fungi</taxon>
        <taxon>Dikarya</taxon>
        <taxon>Basidiomycota</taxon>
        <taxon>Agaricomycotina</taxon>
        <taxon>Agaricomycetes</taxon>
        <taxon>Agaricomycetidae</taxon>
        <taxon>Agaricales</taxon>
        <taxon>Tricholomatineae</taxon>
        <taxon>Lyophyllaceae</taxon>
        <taxon>Lyophyllum</taxon>
    </lineage>
</organism>
<name>A0A9P3PKM4_LYOSH</name>